<evidence type="ECO:0000313" key="5">
    <source>
        <dbReference type="Proteomes" id="UP000594262"/>
    </source>
</evidence>
<evidence type="ECO:0000256" key="2">
    <source>
        <dbReference type="SAM" id="Phobius"/>
    </source>
</evidence>
<dbReference type="EnsemblMetazoa" id="CLYHEMT016037.1">
    <property type="protein sequence ID" value="CLYHEMP016037.1"/>
    <property type="gene ID" value="CLYHEMG016037"/>
</dbReference>
<dbReference type="SUPFAM" id="SSF49562">
    <property type="entry name" value="C2 domain (Calcium/lipid-binding domain, CaLB)"/>
    <property type="match status" value="2"/>
</dbReference>
<dbReference type="PROSITE" id="PS50004">
    <property type="entry name" value="C2"/>
    <property type="match status" value="1"/>
</dbReference>
<feature type="domain" description="C2" evidence="3">
    <location>
        <begin position="386"/>
        <end position="516"/>
    </location>
</feature>
<dbReference type="GeneID" id="136808951"/>
<dbReference type="Gene3D" id="2.60.40.150">
    <property type="entry name" value="C2 domain"/>
    <property type="match status" value="2"/>
</dbReference>
<dbReference type="CDD" id="cd00276">
    <property type="entry name" value="C2B_Synaptotagmin"/>
    <property type="match status" value="1"/>
</dbReference>
<dbReference type="RefSeq" id="XP_066921618.1">
    <property type="nucleotide sequence ID" value="XM_067065517.1"/>
</dbReference>
<reference evidence="4" key="1">
    <citation type="submission" date="2021-01" db="UniProtKB">
        <authorList>
            <consortium name="EnsemblMetazoa"/>
        </authorList>
    </citation>
    <scope>IDENTIFICATION</scope>
</reference>
<dbReference type="SMART" id="SM00239">
    <property type="entry name" value="C2"/>
    <property type="match status" value="2"/>
</dbReference>
<evidence type="ECO:0000259" key="3">
    <source>
        <dbReference type="PROSITE" id="PS50004"/>
    </source>
</evidence>
<dbReference type="Pfam" id="PF00168">
    <property type="entry name" value="C2"/>
    <property type="match status" value="2"/>
</dbReference>
<dbReference type="AlphaFoldDB" id="A0A7M5X0X3"/>
<evidence type="ECO:0000256" key="1">
    <source>
        <dbReference type="SAM" id="MobiDB-lite"/>
    </source>
</evidence>
<organism evidence="4 5">
    <name type="scientific">Clytia hemisphaerica</name>
    <dbReference type="NCBI Taxonomy" id="252671"/>
    <lineage>
        <taxon>Eukaryota</taxon>
        <taxon>Metazoa</taxon>
        <taxon>Cnidaria</taxon>
        <taxon>Hydrozoa</taxon>
        <taxon>Hydroidolina</taxon>
        <taxon>Leptothecata</taxon>
        <taxon>Obeliida</taxon>
        <taxon>Clytiidae</taxon>
        <taxon>Clytia</taxon>
    </lineage>
</organism>
<sequence length="527" mass="59592">MEVKIQVLVPIVVVLVLLVIAVTVILCRFYLWKRVTKRKQHKYSKLQASRRNTKAPIAGSETPPFFFQQEEQTSRYSNKWRLSSFDANSNQYKAPYNQYDFNKLNAPKKKTTVDSNSDASGELFHFDDGRSTKSSGSEYDGSYPDSTGPPLSASKPRKLTSGMKKRFVSEPILNKDFEKAYGAELKRKRFHAKRAKSKISSVVTPALGQVEFSLIYEPSDKSLTIHIAQLSDIQLRPECFLGLLDVIDRGSDFCSMRKDGTTIHLIRNANNTLELAGYGETAFLLYVTLLPKKRFCKSTETVLGEDSAVFNEKFKIHGHTHEQLSNMYLCIHALCKFGRECDPIVLGEVKVPLKRLQPSHLLPFMANLALPEEEVIIESQLQASNDLGFLEVYVSYNPMTQTLVVKVIQATNLPKSGMTGHPNVSVKASLYYCNQRLSKKTTSIQKRDRNPVFNETFEFELSKERLPECDVLFEIRHHGPMSRGIIGYVIVGASAGGEGTKQWRQLLDFSYHEQSYKIKPNKPAGLP</sequence>
<protein>
    <recommendedName>
        <fullName evidence="3">C2 domain-containing protein</fullName>
    </recommendedName>
</protein>
<accession>A0A7M5X0X3</accession>
<dbReference type="Proteomes" id="UP000594262">
    <property type="component" value="Unplaced"/>
</dbReference>
<keyword evidence="5" id="KW-1185">Reference proteome</keyword>
<dbReference type="PANTHER" id="PTHR10024">
    <property type="entry name" value="SYNAPTOTAGMIN"/>
    <property type="match status" value="1"/>
</dbReference>
<dbReference type="InterPro" id="IPR000008">
    <property type="entry name" value="C2_dom"/>
</dbReference>
<keyword evidence="2" id="KW-0812">Transmembrane</keyword>
<name>A0A7M5X0X3_9CNID</name>
<dbReference type="InterPro" id="IPR035892">
    <property type="entry name" value="C2_domain_sf"/>
</dbReference>
<evidence type="ECO:0000313" key="4">
    <source>
        <dbReference type="EnsemblMetazoa" id="CLYHEMP016037.1"/>
    </source>
</evidence>
<feature type="transmembrane region" description="Helical" evidence="2">
    <location>
        <begin position="6"/>
        <end position="31"/>
    </location>
</feature>
<dbReference type="OrthoDB" id="300641at2759"/>
<proteinExistence type="predicted"/>
<feature type="region of interest" description="Disordered" evidence="1">
    <location>
        <begin position="110"/>
        <end position="160"/>
    </location>
</feature>
<keyword evidence="2" id="KW-1133">Transmembrane helix</keyword>
<keyword evidence="2" id="KW-0472">Membrane</keyword>